<keyword evidence="6 8" id="KW-0648">Protein biosynthesis</keyword>
<dbReference type="PANTHER" id="PTHR11138">
    <property type="entry name" value="METHIONYL-TRNA FORMYLTRANSFERASE"/>
    <property type="match status" value="1"/>
</dbReference>
<reference evidence="11 12" key="1">
    <citation type="submission" date="2018-06" db="EMBL/GenBank/DDBJ databases">
        <authorList>
            <consortium name="Pathogen Informatics"/>
            <person name="Doyle S."/>
        </authorList>
    </citation>
    <scope>NUCLEOTIDE SEQUENCE [LARGE SCALE GENOMIC DNA]</scope>
    <source>
        <strain evidence="11 12">NCTC10571</strain>
    </source>
</reference>
<feature type="binding site" evidence="8">
    <location>
        <begin position="111"/>
        <end position="114"/>
    </location>
    <ligand>
        <name>(6S)-5,6,7,8-tetrahydrofolate</name>
        <dbReference type="ChEBI" id="CHEBI:57453"/>
    </ligand>
</feature>
<evidence type="ECO:0000259" key="9">
    <source>
        <dbReference type="Pfam" id="PF00551"/>
    </source>
</evidence>
<dbReference type="InterPro" id="IPR037022">
    <property type="entry name" value="Formyl_trans_C_sf"/>
</dbReference>
<feature type="domain" description="Formyl transferase N-terminal" evidence="9">
    <location>
        <begin position="5"/>
        <end position="181"/>
    </location>
</feature>
<comment type="catalytic activity">
    <reaction evidence="7 8">
        <text>L-methionyl-tRNA(fMet) + (6R)-10-formyltetrahydrofolate = N-formyl-L-methionyl-tRNA(fMet) + (6S)-5,6,7,8-tetrahydrofolate + H(+)</text>
        <dbReference type="Rhea" id="RHEA:24380"/>
        <dbReference type="Rhea" id="RHEA-COMP:9952"/>
        <dbReference type="Rhea" id="RHEA-COMP:9953"/>
        <dbReference type="ChEBI" id="CHEBI:15378"/>
        <dbReference type="ChEBI" id="CHEBI:57453"/>
        <dbReference type="ChEBI" id="CHEBI:78530"/>
        <dbReference type="ChEBI" id="CHEBI:78844"/>
        <dbReference type="ChEBI" id="CHEBI:195366"/>
        <dbReference type="EC" id="2.1.2.9"/>
    </reaction>
</comment>
<accession>A0A378NTC7</accession>
<dbReference type="EC" id="2.1.2.9" evidence="3 8"/>
<dbReference type="FunFam" id="3.40.50.12230:FF:000001">
    <property type="entry name" value="Methionyl-tRNA formyltransferase"/>
    <property type="match status" value="1"/>
</dbReference>
<dbReference type="InterPro" id="IPR005794">
    <property type="entry name" value="Fmt"/>
</dbReference>
<proteinExistence type="inferred from homology"/>
<evidence type="ECO:0000256" key="5">
    <source>
        <dbReference type="ARBA" id="ARBA00022679"/>
    </source>
</evidence>
<organism evidence="11 12">
    <name type="scientific">Megamonas hypermegale</name>
    <dbReference type="NCBI Taxonomy" id="158847"/>
    <lineage>
        <taxon>Bacteria</taxon>
        <taxon>Bacillati</taxon>
        <taxon>Bacillota</taxon>
        <taxon>Negativicutes</taxon>
        <taxon>Selenomonadales</taxon>
        <taxon>Selenomonadaceae</taxon>
        <taxon>Megamonas</taxon>
    </lineage>
</organism>
<keyword evidence="5 8" id="KW-0808">Transferase</keyword>
<dbReference type="CDD" id="cd08646">
    <property type="entry name" value="FMT_core_Met-tRNA-FMT_N"/>
    <property type="match status" value="1"/>
</dbReference>
<evidence type="ECO:0000256" key="8">
    <source>
        <dbReference type="HAMAP-Rule" id="MF_00182"/>
    </source>
</evidence>
<dbReference type="InterPro" id="IPR005793">
    <property type="entry name" value="Formyl_trans_C"/>
</dbReference>
<evidence type="ECO:0000259" key="10">
    <source>
        <dbReference type="Pfam" id="PF02911"/>
    </source>
</evidence>
<comment type="function">
    <text evidence="1 8">Attaches a formyl group to the free amino group of methionyl-tRNA(fMet). The formyl group appears to play a dual role in the initiator identity of N-formylmethionyl-tRNA by promoting its recognition by IF2 and preventing the misappropriation of this tRNA by the elongation apparatus.</text>
</comment>
<evidence type="ECO:0000256" key="2">
    <source>
        <dbReference type="ARBA" id="ARBA00010699"/>
    </source>
</evidence>
<dbReference type="InterPro" id="IPR041711">
    <property type="entry name" value="Met-tRNA-FMT_N"/>
</dbReference>
<dbReference type="RefSeq" id="WP_115151349.1">
    <property type="nucleotide sequence ID" value="NZ_UGPP01000001.1"/>
</dbReference>
<dbReference type="EMBL" id="UGPP01000001">
    <property type="protein sequence ID" value="STY70919.1"/>
    <property type="molecule type" value="Genomic_DNA"/>
</dbReference>
<dbReference type="PANTHER" id="PTHR11138:SF5">
    <property type="entry name" value="METHIONYL-TRNA FORMYLTRANSFERASE, MITOCHONDRIAL"/>
    <property type="match status" value="1"/>
</dbReference>
<evidence type="ECO:0000256" key="3">
    <source>
        <dbReference type="ARBA" id="ARBA00012261"/>
    </source>
</evidence>
<dbReference type="Gene3D" id="3.40.50.170">
    <property type="entry name" value="Formyl transferase, N-terminal domain"/>
    <property type="match status" value="1"/>
</dbReference>
<protein>
    <recommendedName>
        <fullName evidence="4 8">Methionyl-tRNA formyltransferase</fullName>
        <ecNumber evidence="3 8">2.1.2.9</ecNumber>
    </recommendedName>
</protein>
<dbReference type="NCBIfam" id="TIGR00460">
    <property type="entry name" value="fmt"/>
    <property type="match status" value="1"/>
</dbReference>
<comment type="similarity">
    <text evidence="2 8">Belongs to the Fmt family.</text>
</comment>
<name>A0A378NTC7_9FIRM</name>
<evidence type="ECO:0000256" key="7">
    <source>
        <dbReference type="ARBA" id="ARBA00048558"/>
    </source>
</evidence>
<dbReference type="Proteomes" id="UP000255234">
    <property type="component" value="Unassembled WGS sequence"/>
</dbReference>
<dbReference type="Pfam" id="PF02911">
    <property type="entry name" value="Formyl_trans_C"/>
    <property type="match status" value="1"/>
</dbReference>
<dbReference type="SUPFAM" id="SSF53328">
    <property type="entry name" value="Formyltransferase"/>
    <property type="match status" value="1"/>
</dbReference>
<gene>
    <name evidence="8 11" type="primary">fmt</name>
    <name evidence="11" type="ORF">NCTC10571_01069</name>
</gene>
<evidence type="ECO:0000313" key="12">
    <source>
        <dbReference type="Proteomes" id="UP000255234"/>
    </source>
</evidence>
<sequence>MPIKNIVFMGTPEFAVPCLDILNQHYNVTAVYTQPDRPKGRGQKLAMSPVKEYALKHNLPVYQPEKIKTPECVAKLRELKPDLIIVVAFGQILSKEILDIPPLGCVNVHGSLLPRWRGAAPIHWSIISGDKQTGITTMYMDVGLDTGDMILKATTEITPDMTTAQLHDKLMVQGADLLLQTVQLIEENKAPREKQYDNLSCYAKMLNNDNCRIDWTKSAQDIHNLVRGLNSWPVAYTTLNNKKFKIWQTRVTTGTGNPGQIIKLTKQSIIVATGEGAIELLEIQPPNKAKMPASSYINGHKQELENNVSFI</sequence>
<dbReference type="SUPFAM" id="SSF50486">
    <property type="entry name" value="FMT C-terminal domain-like"/>
    <property type="match status" value="1"/>
</dbReference>
<dbReference type="Gene3D" id="3.10.25.10">
    <property type="entry name" value="Formyl transferase, C-terminal domain"/>
    <property type="match status" value="1"/>
</dbReference>
<dbReference type="STRING" id="1122216.GCA_000423385_01816"/>
<dbReference type="GO" id="GO:0005829">
    <property type="term" value="C:cytosol"/>
    <property type="evidence" value="ECO:0007669"/>
    <property type="project" value="TreeGrafter"/>
</dbReference>
<evidence type="ECO:0000256" key="6">
    <source>
        <dbReference type="ARBA" id="ARBA00022917"/>
    </source>
</evidence>
<evidence type="ECO:0000256" key="4">
    <source>
        <dbReference type="ARBA" id="ARBA00016014"/>
    </source>
</evidence>
<dbReference type="AlphaFoldDB" id="A0A378NTC7"/>
<feature type="domain" description="Formyl transferase C-terminal" evidence="10">
    <location>
        <begin position="207"/>
        <end position="300"/>
    </location>
</feature>
<evidence type="ECO:0000256" key="1">
    <source>
        <dbReference type="ARBA" id="ARBA00002606"/>
    </source>
</evidence>
<dbReference type="InterPro" id="IPR001555">
    <property type="entry name" value="GART_AS"/>
</dbReference>
<evidence type="ECO:0000313" key="11">
    <source>
        <dbReference type="EMBL" id="STY70919.1"/>
    </source>
</evidence>
<dbReference type="HAMAP" id="MF_00182">
    <property type="entry name" value="Formyl_trans"/>
    <property type="match status" value="1"/>
</dbReference>
<dbReference type="InterPro" id="IPR044135">
    <property type="entry name" value="Met-tRNA-FMT_C"/>
</dbReference>
<dbReference type="InterPro" id="IPR036477">
    <property type="entry name" value="Formyl_transf_N_sf"/>
</dbReference>
<dbReference type="InterPro" id="IPR002376">
    <property type="entry name" value="Formyl_transf_N"/>
</dbReference>
<dbReference type="PROSITE" id="PS00373">
    <property type="entry name" value="GART"/>
    <property type="match status" value="1"/>
</dbReference>
<dbReference type="Pfam" id="PF00551">
    <property type="entry name" value="Formyl_trans_N"/>
    <property type="match status" value="1"/>
</dbReference>
<dbReference type="CDD" id="cd08704">
    <property type="entry name" value="Met_tRNA_FMT_C"/>
    <property type="match status" value="1"/>
</dbReference>
<dbReference type="InterPro" id="IPR011034">
    <property type="entry name" value="Formyl_transferase-like_C_sf"/>
</dbReference>
<dbReference type="GO" id="GO:0004479">
    <property type="term" value="F:methionyl-tRNA formyltransferase activity"/>
    <property type="evidence" value="ECO:0007669"/>
    <property type="project" value="UniProtKB-UniRule"/>
</dbReference>